<accession>A0A0R2ESL4</accession>
<dbReference type="GO" id="GO:0016301">
    <property type="term" value="F:kinase activity"/>
    <property type="evidence" value="ECO:0007669"/>
    <property type="project" value="UniProtKB-KW"/>
</dbReference>
<comment type="caution">
    <text evidence="1">The sequence shown here is derived from an EMBL/GenBank/DDBJ whole genome shotgun (WGS) entry which is preliminary data.</text>
</comment>
<dbReference type="Proteomes" id="UP000050865">
    <property type="component" value="Unassembled WGS sequence"/>
</dbReference>
<protein>
    <submittedName>
        <fullName evidence="1">Kinase</fullName>
    </submittedName>
</protein>
<dbReference type="Pfam" id="PF13238">
    <property type="entry name" value="AAA_18"/>
    <property type="match status" value="1"/>
</dbReference>
<evidence type="ECO:0000313" key="2">
    <source>
        <dbReference type="Proteomes" id="UP000050865"/>
    </source>
</evidence>
<gene>
    <name evidence="1" type="ORF">FC75_GL000943</name>
</gene>
<dbReference type="STRING" id="1423730.FC75_GL000943"/>
<dbReference type="InterPro" id="IPR027417">
    <property type="entry name" value="P-loop_NTPase"/>
</dbReference>
<proteinExistence type="predicted"/>
<dbReference type="Gene3D" id="3.40.50.300">
    <property type="entry name" value="P-loop containing nucleotide triphosphate hydrolases"/>
    <property type="match status" value="1"/>
</dbReference>
<keyword evidence="2" id="KW-1185">Reference proteome</keyword>
<dbReference type="AlphaFoldDB" id="A0A0R2ESL4"/>
<sequence>MFNDHFEVKKGSEIMPTKHSLILLAGAPGTGKGYTANIIRQALPNLTYAPLDMYKEHIYDEIGFDNVEQKDALDEEARQRYYRAIDIMMANGKNILGDYPFSYKQKPYLTKAAAAHDYNVITVRLEAPAQVLYDRQRARDKEEPRHLGHLMQHYHFGDKLTDETKLDGMPSFEVYQRRLTDRGYDKFELGKLIRLDVSDYSKINYEQLIAEIKNAL</sequence>
<name>A0A0R2ESL4_9LACO</name>
<reference evidence="1 2" key="1">
    <citation type="journal article" date="2015" name="Genome Announc.">
        <title>Expanding the biotechnology potential of lactobacilli through comparative genomics of 213 strains and associated genera.</title>
        <authorList>
            <person name="Sun Z."/>
            <person name="Harris H.M."/>
            <person name="McCann A."/>
            <person name="Guo C."/>
            <person name="Argimon S."/>
            <person name="Zhang W."/>
            <person name="Yang X."/>
            <person name="Jeffery I.B."/>
            <person name="Cooney J.C."/>
            <person name="Kagawa T.F."/>
            <person name="Liu W."/>
            <person name="Song Y."/>
            <person name="Salvetti E."/>
            <person name="Wrobel A."/>
            <person name="Rasinkangas P."/>
            <person name="Parkhill J."/>
            <person name="Rea M.C."/>
            <person name="O'Sullivan O."/>
            <person name="Ritari J."/>
            <person name="Douillard F.P."/>
            <person name="Paul Ross R."/>
            <person name="Yang R."/>
            <person name="Briner A.E."/>
            <person name="Felis G.E."/>
            <person name="de Vos W.M."/>
            <person name="Barrangou R."/>
            <person name="Klaenhammer T.R."/>
            <person name="Caufield P.W."/>
            <person name="Cui Y."/>
            <person name="Zhang H."/>
            <person name="O'Toole P.W."/>
        </authorList>
    </citation>
    <scope>NUCLEOTIDE SEQUENCE [LARGE SCALE GENOMIC DNA]</scope>
    <source>
        <strain evidence="1 2">DSM 22697</strain>
    </source>
</reference>
<evidence type="ECO:0000313" key="1">
    <source>
        <dbReference type="EMBL" id="KRN18123.1"/>
    </source>
</evidence>
<keyword evidence="1" id="KW-0418">Kinase</keyword>
<organism evidence="1 2">
    <name type="scientific">Lacticaseibacillus camelliae DSM 22697 = JCM 13995</name>
    <dbReference type="NCBI Taxonomy" id="1423730"/>
    <lineage>
        <taxon>Bacteria</taxon>
        <taxon>Bacillati</taxon>
        <taxon>Bacillota</taxon>
        <taxon>Bacilli</taxon>
        <taxon>Lactobacillales</taxon>
        <taxon>Lactobacillaceae</taxon>
        <taxon>Lacticaseibacillus</taxon>
    </lineage>
</organism>
<keyword evidence="1" id="KW-0808">Transferase</keyword>
<dbReference type="PATRIC" id="fig|1423730.4.peg.995"/>
<dbReference type="SUPFAM" id="SSF52540">
    <property type="entry name" value="P-loop containing nucleoside triphosphate hydrolases"/>
    <property type="match status" value="1"/>
</dbReference>
<dbReference type="EMBL" id="AYZJ01000102">
    <property type="protein sequence ID" value="KRN18123.1"/>
    <property type="molecule type" value="Genomic_DNA"/>
</dbReference>